<evidence type="ECO:0000313" key="3">
    <source>
        <dbReference type="Proteomes" id="UP000199495"/>
    </source>
</evidence>
<dbReference type="Gene3D" id="2.60.40.1880">
    <property type="entry name" value="Invasion associated locus B (IalB) protein"/>
    <property type="match status" value="1"/>
</dbReference>
<dbReference type="STRING" id="440168.SAMN04487974_101467"/>
<dbReference type="Pfam" id="PF06776">
    <property type="entry name" value="IalB"/>
    <property type="match status" value="1"/>
</dbReference>
<accession>A0A1G7SEG8</accession>
<dbReference type="EMBL" id="FNCS01000001">
    <property type="protein sequence ID" value="SDG21457.1"/>
    <property type="molecule type" value="Genomic_DNA"/>
</dbReference>
<dbReference type="AlphaFoldDB" id="A0A1G7SEG8"/>
<evidence type="ECO:0000313" key="2">
    <source>
        <dbReference type="EMBL" id="SDG21457.1"/>
    </source>
</evidence>
<dbReference type="Proteomes" id="UP000199495">
    <property type="component" value="Unassembled WGS sequence"/>
</dbReference>
<dbReference type="InterPro" id="IPR010642">
    <property type="entry name" value="Invasion_prot_B"/>
</dbReference>
<sequence length="175" mass="18566">MPSAFRSHIRRIVTAGVACVAVFATGPAAFAATNLGTFDFWTAWSDQDSTGKICYVSSTPQTMEPSGVSRGDIHFIVTIRATNRNEVATIVGYPIHETNANASTSVDGRSYPMVAQGNAAWLASIEDEPGFVTAMRAGAAMVVRATSQRGTNTVDTYSLRGITAALNKANEECPQ</sequence>
<feature type="chain" id="PRO_5011460941" description="Invasion protein IalB, involved in pathogenesis" evidence="1">
    <location>
        <begin position="32"/>
        <end position="175"/>
    </location>
</feature>
<proteinExistence type="predicted"/>
<keyword evidence="1" id="KW-0732">Signal</keyword>
<evidence type="ECO:0000256" key="1">
    <source>
        <dbReference type="SAM" id="SignalP"/>
    </source>
</evidence>
<dbReference type="RefSeq" id="WP_090590777.1">
    <property type="nucleotide sequence ID" value="NZ_FNCS01000001.1"/>
</dbReference>
<protein>
    <recommendedName>
        <fullName evidence="4">Invasion protein IalB, involved in pathogenesis</fullName>
    </recommendedName>
</protein>
<gene>
    <name evidence="2" type="ORF">SAMN04487974_101467</name>
</gene>
<dbReference type="InterPro" id="IPR038696">
    <property type="entry name" value="IalB_sf"/>
</dbReference>
<keyword evidence="3" id="KW-1185">Reference proteome</keyword>
<evidence type="ECO:0008006" key="4">
    <source>
        <dbReference type="Google" id="ProtNLM"/>
    </source>
</evidence>
<reference evidence="2 3" key="1">
    <citation type="submission" date="2016-10" db="EMBL/GenBank/DDBJ databases">
        <authorList>
            <person name="de Groot N.N."/>
        </authorList>
    </citation>
    <scope>NUCLEOTIDE SEQUENCE [LARGE SCALE GENOMIC DNA]</scope>
    <source>
        <strain evidence="2 3">CGMCC 1.10267</strain>
    </source>
</reference>
<organism evidence="2 3">
    <name type="scientific">Pelagibacterium luteolum</name>
    <dbReference type="NCBI Taxonomy" id="440168"/>
    <lineage>
        <taxon>Bacteria</taxon>
        <taxon>Pseudomonadati</taxon>
        <taxon>Pseudomonadota</taxon>
        <taxon>Alphaproteobacteria</taxon>
        <taxon>Hyphomicrobiales</taxon>
        <taxon>Devosiaceae</taxon>
        <taxon>Pelagibacterium</taxon>
    </lineage>
</organism>
<name>A0A1G7SEG8_9HYPH</name>
<dbReference type="OrthoDB" id="9806572at2"/>
<feature type="signal peptide" evidence="1">
    <location>
        <begin position="1"/>
        <end position="31"/>
    </location>
</feature>